<proteinExistence type="inferred from homology"/>
<dbReference type="EMBL" id="BSXU01004060">
    <property type="protein sequence ID" value="GMG40670.1"/>
    <property type="molecule type" value="Genomic_DNA"/>
</dbReference>
<dbReference type="GO" id="GO:0033192">
    <property type="term" value="F:calmodulin-dependent protein phosphatase activity"/>
    <property type="evidence" value="ECO:0007669"/>
    <property type="project" value="InterPro"/>
</dbReference>
<organism evidence="3 4">
    <name type="scientific">Ambrosiozyma monospora</name>
    <name type="common">Yeast</name>
    <name type="synonym">Endomycopsis monosporus</name>
    <dbReference type="NCBI Taxonomy" id="43982"/>
    <lineage>
        <taxon>Eukaryota</taxon>
        <taxon>Fungi</taxon>
        <taxon>Dikarya</taxon>
        <taxon>Ascomycota</taxon>
        <taxon>Saccharomycotina</taxon>
        <taxon>Pichiomycetes</taxon>
        <taxon>Pichiales</taxon>
        <taxon>Pichiaceae</taxon>
        <taxon>Ambrosiozyma</taxon>
    </lineage>
</organism>
<dbReference type="SUPFAM" id="SSF56300">
    <property type="entry name" value="Metallo-dependent phosphatases"/>
    <property type="match status" value="1"/>
</dbReference>
<dbReference type="OrthoDB" id="5593063at2759"/>
<dbReference type="PROSITE" id="PS00125">
    <property type="entry name" value="SER_THR_PHOSPHATASE"/>
    <property type="match status" value="1"/>
</dbReference>
<accession>A0A9W6YWR0</accession>
<dbReference type="PANTHER" id="PTHR45673">
    <property type="entry name" value="SERINE/THREONINE-PROTEIN PHOSPHATASE 2B CATALYTIC SUBUNIT 1-RELATED"/>
    <property type="match status" value="1"/>
</dbReference>
<dbReference type="InterPro" id="IPR006186">
    <property type="entry name" value="Ser/Thr-sp_prot-phosphatase"/>
</dbReference>
<dbReference type="GO" id="GO:0097720">
    <property type="term" value="P:calcineurin-mediated signaling"/>
    <property type="evidence" value="ECO:0007669"/>
    <property type="project" value="InterPro"/>
</dbReference>
<evidence type="ECO:0000259" key="2">
    <source>
        <dbReference type="PROSITE" id="PS00125"/>
    </source>
</evidence>
<dbReference type="AlphaFoldDB" id="A0A9W6YWR0"/>
<dbReference type="Gene3D" id="3.60.21.10">
    <property type="match status" value="1"/>
</dbReference>
<evidence type="ECO:0000313" key="3">
    <source>
        <dbReference type="EMBL" id="GMG40670.1"/>
    </source>
</evidence>
<evidence type="ECO:0000256" key="1">
    <source>
        <dbReference type="RuleBase" id="RU004273"/>
    </source>
</evidence>
<dbReference type="PRINTS" id="PR00114">
    <property type="entry name" value="STPHPHTASE"/>
</dbReference>
<dbReference type="InterPro" id="IPR004843">
    <property type="entry name" value="Calcineurin-like_PHP"/>
</dbReference>
<dbReference type="InterPro" id="IPR043360">
    <property type="entry name" value="PP2B"/>
</dbReference>
<comment type="catalytic activity">
    <reaction evidence="1">
        <text>O-phospho-L-threonyl-[protein] + H2O = L-threonyl-[protein] + phosphate</text>
        <dbReference type="Rhea" id="RHEA:47004"/>
        <dbReference type="Rhea" id="RHEA-COMP:11060"/>
        <dbReference type="Rhea" id="RHEA-COMP:11605"/>
        <dbReference type="ChEBI" id="CHEBI:15377"/>
        <dbReference type="ChEBI" id="CHEBI:30013"/>
        <dbReference type="ChEBI" id="CHEBI:43474"/>
        <dbReference type="ChEBI" id="CHEBI:61977"/>
        <dbReference type="EC" id="3.1.3.16"/>
    </reaction>
</comment>
<keyword evidence="4" id="KW-1185">Reference proteome</keyword>
<dbReference type="EC" id="3.1.3.16" evidence="1"/>
<dbReference type="Proteomes" id="UP001165063">
    <property type="component" value="Unassembled WGS sequence"/>
</dbReference>
<sequence>MSSNPLQAFKAQQNSEKIENALRHVKNRDQDDPSGNPTIFVDENGDKFSTTERALPSVEPPVSTIPSDDEVFGDNNIPNYKFLMQHFKKEGRLSEYQISLIVSLATEILEEEANLIHVSCPATVVGDIHGQYYDLCKLLDMCGDPAKTQYLFLGDYVDRGDYSIEVLILLYAIKINFPTSFWLLRGNHESKRMTEYFTFKRECQVKYSLRLFQECLVSFKALPLCAILNNQFFCVHAGISKELVTVNDINSINRFKVDFPSRAISEITPIVTAPISTVTKPPASFWKTMDY</sequence>
<dbReference type="Pfam" id="PF00149">
    <property type="entry name" value="Metallophos"/>
    <property type="match status" value="1"/>
</dbReference>
<reference evidence="3" key="1">
    <citation type="submission" date="2023-04" db="EMBL/GenBank/DDBJ databases">
        <title>Ambrosiozyma monospora NBRC 1965.</title>
        <authorList>
            <person name="Ichikawa N."/>
            <person name="Sato H."/>
            <person name="Tonouchi N."/>
        </authorList>
    </citation>
    <scope>NUCLEOTIDE SEQUENCE</scope>
    <source>
        <strain evidence="3">NBRC 1965</strain>
    </source>
</reference>
<dbReference type="InterPro" id="IPR029052">
    <property type="entry name" value="Metallo-depent_PP-like"/>
</dbReference>
<protein>
    <recommendedName>
        <fullName evidence="1">Serine/threonine-protein phosphatase</fullName>
        <ecNumber evidence="1">3.1.3.16</ecNumber>
    </recommendedName>
</protein>
<comment type="caution">
    <text evidence="3">The sequence shown here is derived from an EMBL/GenBank/DDBJ whole genome shotgun (WGS) entry which is preliminary data.</text>
</comment>
<keyword evidence="1" id="KW-0378">Hydrolase</keyword>
<name>A0A9W6YWR0_AMBMO</name>
<evidence type="ECO:0000313" key="4">
    <source>
        <dbReference type="Proteomes" id="UP001165063"/>
    </source>
</evidence>
<gene>
    <name evidence="3" type="ORF">Amon01_000639300</name>
</gene>
<dbReference type="SMART" id="SM00156">
    <property type="entry name" value="PP2Ac"/>
    <property type="match status" value="1"/>
</dbReference>
<feature type="domain" description="Serine/threonine specific protein phosphatases" evidence="2">
    <location>
        <begin position="184"/>
        <end position="189"/>
    </location>
</feature>
<comment type="similarity">
    <text evidence="1">Belongs to the PPP phosphatase family.</text>
</comment>